<evidence type="ECO:0000313" key="2">
    <source>
        <dbReference type="Proteomes" id="UP000008021"/>
    </source>
</evidence>
<keyword evidence="2" id="KW-1185">Reference proteome</keyword>
<sequence length="86" mass="9355">MWLATLHGFEWGIAGESPAVSLAGLTMTAVDPFLFLTVLRVKILLRLPDEAVAATTLCPSWGHHFGEAFSYKDVVGLCIGFEAFRS</sequence>
<dbReference type="Gramene" id="OMERI03G09950.1">
    <property type="protein sequence ID" value="OMERI03G09950.1"/>
    <property type="gene ID" value="OMERI03G09950"/>
</dbReference>
<reference evidence="1" key="1">
    <citation type="submission" date="2015-04" db="UniProtKB">
        <authorList>
            <consortium name="EnsemblPlants"/>
        </authorList>
    </citation>
    <scope>IDENTIFICATION</scope>
</reference>
<name>A0A0E0CY30_9ORYZ</name>
<dbReference type="HOGENOM" id="CLU_098817_2_0_1"/>
<evidence type="ECO:0000313" key="1">
    <source>
        <dbReference type="EnsemblPlants" id="OMERI03G09950.1"/>
    </source>
</evidence>
<organism evidence="1">
    <name type="scientific">Oryza meridionalis</name>
    <dbReference type="NCBI Taxonomy" id="40149"/>
    <lineage>
        <taxon>Eukaryota</taxon>
        <taxon>Viridiplantae</taxon>
        <taxon>Streptophyta</taxon>
        <taxon>Embryophyta</taxon>
        <taxon>Tracheophyta</taxon>
        <taxon>Spermatophyta</taxon>
        <taxon>Magnoliopsida</taxon>
        <taxon>Liliopsida</taxon>
        <taxon>Poales</taxon>
        <taxon>Poaceae</taxon>
        <taxon>BOP clade</taxon>
        <taxon>Oryzoideae</taxon>
        <taxon>Oryzeae</taxon>
        <taxon>Oryzinae</taxon>
        <taxon>Oryza</taxon>
    </lineage>
</organism>
<proteinExistence type="predicted"/>
<dbReference type="Proteomes" id="UP000008021">
    <property type="component" value="Chromosome 3"/>
</dbReference>
<dbReference type="AlphaFoldDB" id="A0A0E0CY30"/>
<accession>A0A0E0CY30</accession>
<dbReference type="EnsemblPlants" id="OMERI03G09950.1">
    <property type="protein sequence ID" value="OMERI03G09950.1"/>
    <property type="gene ID" value="OMERI03G09950"/>
</dbReference>
<reference evidence="1" key="2">
    <citation type="submission" date="2018-05" db="EMBL/GenBank/DDBJ databases">
        <title>OmerRS3 (Oryza meridionalis Reference Sequence Version 3).</title>
        <authorList>
            <person name="Zhang J."/>
            <person name="Kudrna D."/>
            <person name="Lee S."/>
            <person name="Talag J."/>
            <person name="Welchert J."/>
            <person name="Wing R.A."/>
        </authorList>
    </citation>
    <scope>NUCLEOTIDE SEQUENCE [LARGE SCALE GENOMIC DNA]</scope>
    <source>
        <strain evidence="1">cv. OR44</strain>
    </source>
</reference>
<protein>
    <submittedName>
        <fullName evidence="1">Uncharacterized protein</fullName>
    </submittedName>
</protein>